<evidence type="ECO:0000313" key="2">
    <source>
        <dbReference type="Proteomes" id="UP000624325"/>
    </source>
</evidence>
<comment type="caution">
    <text evidence="1">The sequence shown here is derived from an EMBL/GenBank/DDBJ whole genome shotgun (WGS) entry which is preliminary data.</text>
</comment>
<accession>A0ABQ4C880</accession>
<proteinExistence type="predicted"/>
<protein>
    <recommendedName>
        <fullName evidence="3">Recombinase zinc beta ribbon domain-containing protein</fullName>
    </recommendedName>
</protein>
<reference evidence="1 2" key="1">
    <citation type="submission" date="2021-01" db="EMBL/GenBank/DDBJ databases">
        <title>Whole genome shotgun sequence of Asanoa iriomotensis NBRC 100142.</title>
        <authorList>
            <person name="Komaki H."/>
            <person name="Tamura T."/>
        </authorList>
    </citation>
    <scope>NUCLEOTIDE SEQUENCE [LARGE SCALE GENOMIC DNA]</scope>
    <source>
        <strain evidence="1 2">NBRC 100142</strain>
    </source>
</reference>
<evidence type="ECO:0000313" key="1">
    <source>
        <dbReference type="EMBL" id="GIF58968.1"/>
    </source>
</evidence>
<dbReference type="Proteomes" id="UP000624325">
    <property type="component" value="Unassembled WGS sequence"/>
</dbReference>
<sequence>MGTDSTQEPAVTRGLLNGRVHCGTCGAEMTAETIRGLRRYICRCSRAVPADELDVLVLGRVYDRRRSTGRADPVRLCDEAHLVDTYLRGVTVGADWTRPVIRWAEVAPTATAAEGRSRPSG</sequence>
<evidence type="ECO:0008006" key="3">
    <source>
        <dbReference type="Google" id="ProtNLM"/>
    </source>
</evidence>
<keyword evidence="2" id="KW-1185">Reference proteome</keyword>
<dbReference type="RefSeq" id="WP_203705787.1">
    <property type="nucleotide sequence ID" value="NZ_BAAALU010000023.1"/>
</dbReference>
<name>A0ABQ4C880_9ACTN</name>
<dbReference type="EMBL" id="BONC01000040">
    <property type="protein sequence ID" value="GIF58968.1"/>
    <property type="molecule type" value="Genomic_DNA"/>
</dbReference>
<organism evidence="1 2">
    <name type="scientific">Asanoa iriomotensis</name>
    <dbReference type="NCBI Taxonomy" id="234613"/>
    <lineage>
        <taxon>Bacteria</taxon>
        <taxon>Bacillati</taxon>
        <taxon>Actinomycetota</taxon>
        <taxon>Actinomycetes</taxon>
        <taxon>Micromonosporales</taxon>
        <taxon>Micromonosporaceae</taxon>
        <taxon>Asanoa</taxon>
    </lineage>
</organism>
<gene>
    <name evidence="1" type="ORF">Air01nite_50630</name>
</gene>